<evidence type="ECO:0000256" key="6">
    <source>
        <dbReference type="ARBA" id="ARBA00023180"/>
    </source>
</evidence>
<keyword evidence="3 9" id="KW-0732">Signal</keyword>
<evidence type="ECO:0000313" key="12">
    <source>
        <dbReference type="Proteomes" id="UP000265140"/>
    </source>
</evidence>
<keyword evidence="5 7" id="KW-1015">Disulfide bond</keyword>
<dbReference type="GeneTree" id="ENSGT00950000183145"/>
<proteinExistence type="predicted"/>
<feature type="signal peptide" evidence="9">
    <location>
        <begin position="1"/>
        <end position="23"/>
    </location>
</feature>
<dbReference type="SUPFAM" id="SSF56487">
    <property type="entry name" value="SRCR-like"/>
    <property type="match status" value="1"/>
</dbReference>
<sequence length="300" mass="32241">MRVWRCFLHLTIVCVLNYNLSTGVLSPQIRLVNGTGLCSGKVEVNYSGQWGTVCGDNWNMTDAEVVCRHLNCGSALSAPRNASFSQGSGPIWMNDVKCSGNESTLTQCPHSTTHNCSGEDAGVVCSGVGVSPILLFASAAAVGLLLLVGVSYAVWGRGRSRTIKINHTEAAMNVTSLGSDCEEEDDYVNAEHVGSDCEEEDDYVNAEHVGSDCEEDDDYVNIGHLGSDCEEEDDYVNAEHIANNSNAELMKGCHTEKNAPETMNGCVNDHRVGPDIGGQKEVYHNTDLYGVLQGSDCSHI</sequence>
<evidence type="ECO:0000256" key="4">
    <source>
        <dbReference type="ARBA" id="ARBA00022737"/>
    </source>
</evidence>
<keyword evidence="12" id="KW-1185">Reference proteome</keyword>
<evidence type="ECO:0000256" key="8">
    <source>
        <dbReference type="SAM" id="Phobius"/>
    </source>
</evidence>
<evidence type="ECO:0000256" key="7">
    <source>
        <dbReference type="PROSITE-ProRule" id="PRU00196"/>
    </source>
</evidence>
<evidence type="ECO:0000256" key="5">
    <source>
        <dbReference type="ARBA" id="ARBA00023157"/>
    </source>
</evidence>
<dbReference type="SMART" id="SM00202">
    <property type="entry name" value="SR"/>
    <property type="match status" value="1"/>
</dbReference>
<dbReference type="FunFam" id="3.10.250.10:FF:000006">
    <property type="entry name" value="neurotrypsin isoform X2"/>
    <property type="match status" value="1"/>
</dbReference>
<dbReference type="PRINTS" id="PR00258">
    <property type="entry name" value="SPERACTRCPTR"/>
</dbReference>
<dbReference type="InterPro" id="IPR036772">
    <property type="entry name" value="SRCR-like_dom_sf"/>
</dbReference>
<keyword evidence="8" id="KW-1133">Transmembrane helix</keyword>
<dbReference type="Ensembl" id="ENSELUT00000090371.1">
    <property type="protein sequence ID" value="ENSELUP00000087337.1"/>
    <property type="gene ID" value="ENSELUG00000014049.3"/>
</dbReference>
<dbReference type="Pfam" id="PF00530">
    <property type="entry name" value="SRCR"/>
    <property type="match status" value="1"/>
</dbReference>
<evidence type="ECO:0000256" key="9">
    <source>
        <dbReference type="SAM" id="SignalP"/>
    </source>
</evidence>
<organism evidence="11 12">
    <name type="scientific">Esox lucius</name>
    <name type="common">Northern pike</name>
    <dbReference type="NCBI Taxonomy" id="8010"/>
    <lineage>
        <taxon>Eukaryota</taxon>
        <taxon>Metazoa</taxon>
        <taxon>Chordata</taxon>
        <taxon>Craniata</taxon>
        <taxon>Vertebrata</taxon>
        <taxon>Euteleostomi</taxon>
        <taxon>Actinopterygii</taxon>
        <taxon>Neopterygii</taxon>
        <taxon>Teleostei</taxon>
        <taxon>Protacanthopterygii</taxon>
        <taxon>Esociformes</taxon>
        <taxon>Esocidae</taxon>
        <taxon>Esox</taxon>
    </lineage>
</organism>
<evidence type="ECO:0000256" key="1">
    <source>
        <dbReference type="ARBA" id="ARBA00004613"/>
    </source>
</evidence>
<comment type="subcellular location">
    <subcellularLocation>
        <location evidence="1">Secreted</location>
    </subcellularLocation>
</comment>
<feature type="transmembrane region" description="Helical" evidence="8">
    <location>
        <begin position="133"/>
        <end position="155"/>
    </location>
</feature>
<dbReference type="PANTHER" id="PTHR19331">
    <property type="entry name" value="SCAVENGER RECEPTOR DOMAIN-CONTAINING"/>
    <property type="match status" value="1"/>
</dbReference>
<dbReference type="PROSITE" id="PS50287">
    <property type="entry name" value="SRCR_2"/>
    <property type="match status" value="1"/>
</dbReference>
<protein>
    <recommendedName>
        <fullName evidence="10">SRCR domain-containing protein</fullName>
    </recommendedName>
</protein>
<dbReference type="AlphaFoldDB" id="A0AAY5KLM1"/>
<dbReference type="PANTHER" id="PTHR19331:SF22">
    <property type="entry name" value="DELETED IN MALIGNANT BRAIN TUMORS 1 PROTEIN"/>
    <property type="match status" value="1"/>
</dbReference>
<feature type="chain" id="PRO_5044305770" description="SRCR domain-containing protein" evidence="9">
    <location>
        <begin position="24"/>
        <end position="300"/>
    </location>
</feature>
<keyword evidence="4" id="KW-0677">Repeat</keyword>
<feature type="disulfide bond" evidence="7">
    <location>
        <begin position="98"/>
        <end position="108"/>
    </location>
</feature>
<dbReference type="InterPro" id="IPR001190">
    <property type="entry name" value="SRCR"/>
</dbReference>
<comment type="caution">
    <text evidence="7">Lacks conserved residue(s) required for the propagation of feature annotation.</text>
</comment>
<accession>A0AAY5KLM1</accession>
<keyword evidence="8" id="KW-0472">Membrane</keyword>
<name>A0AAY5KLM1_ESOLU</name>
<dbReference type="GO" id="GO:0016020">
    <property type="term" value="C:membrane"/>
    <property type="evidence" value="ECO:0007669"/>
    <property type="project" value="InterPro"/>
</dbReference>
<evidence type="ECO:0000259" key="10">
    <source>
        <dbReference type="PROSITE" id="PS50287"/>
    </source>
</evidence>
<evidence type="ECO:0000256" key="2">
    <source>
        <dbReference type="ARBA" id="ARBA00022525"/>
    </source>
</evidence>
<dbReference type="Proteomes" id="UP000265140">
    <property type="component" value="Chromosome 11"/>
</dbReference>
<reference evidence="11 12" key="1">
    <citation type="submission" date="2020-02" db="EMBL/GenBank/DDBJ databases">
        <title>Esox lucius (northern pike) genome, fEsoLuc1, primary haplotype.</title>
        <authorList>
            <person name="Myers G."/>
            <person name="Karagic N."/>
            <person name="Meyer A."/>
            <person name="Pippel M."/>
            <person name="Reichard M."/>
            <person name="Winkler S."/>
            <person name="Tracey A."/>
            <person name="Sims Y."/>
            <person name="Howe K."/>
            <person name="Rhie A."/>
            <person name="Formenti G."/>
            <person name="Durbin R."/>
            <person name="Fedrigo O."/>
            <person name="Jarvis E.D."/>
        </authorList>
    </citation>
    <scope>NUCLEOTIDE SEQUENCE [LARGE SCALE GENOMIC DNA]</scope>
</reference>
<reference evidence="11" key="2">
    <citation type="submission" date="2025-08" db="UniProtKB">
        <authorList>
            <consortium name="Ensembl"/>
        </authorList>
    </citation>
    <scope>IDENTIFICATION</scope>
</reference>
<keyword evidence="8" id="KW-0812">Transmembrane</keyword>
<keyword evidence="6" id="KW-0325">Glycoprotein</keyword>
<evidence type="ECO:0000256" key="3">
    <source>
        <dbReference type="ARBA" id="ARBA00022729"/>
    </source>
</evidence>
<feature type="domain" description="SRCR" evidence="10">
    <location>
        <begin position="29"/>
        <end position="126"/>
    </location>
</feature>
<reference evidence="11" key="3">
    <citation type="submission" date="2025-09" db="UniProtKB">
        <authorList>
            <consortium name="Ensembl"/>
        </authorList>
    </citation>
    <scope>IDENTIFICATION</scope>
</reference>
<evidence type="ECO:0000313" key="11">
    <source>
        <dbReference type="Ensembl" id="ENSELUP00000087337.1"/>
    </source>
</evidence>
<keyword evidence="2" id="KW-0964">Secreted</keyword>
<dbReference type="Gene3D" id="3.10.250.10">
    <property type="entry name" value="SRCR-like domain"/>
    <property type="match status" value="1"/>
</dbReference>